<dbReference type="Pfam" id="PF01648">
    <property type="entry name" value="ACPS"/>
    <property type="match status" value="1"/>
</dbReference>
<dbReference type="InterPro" id="IPR008278">
    <property type="entry name" value="4-PPantetheinyl_Trfase_dom"/>
</dbReference>
<protein>
    <submittedName>
        <fullName evidence="5">Uncharacterized protein</fullName>
    </submittedName>
</protein>
<dbReference type="RefSeq" id="WP_118261628.1">
    <property type="nucleotide sequence ID" value="NZ_CALBWO010000022.1"/>
</dbReference>
<keyword evidence="2" id="KW-0808">Transferase</keyword>
<comment type="caution">
    <text evidence="5">The sequence shown here is derived from an EMBL/GenBank/DDBJ whole genome shotgun (WGS) entry which is preliminary data.</text>
</comment>
<name>A0A412WU31_9BACT</name>
<dbReference type="AlphaFoldDB" id="A0A412WU31"/>
<accession>A0A412WU31</accession>
<evidence type="ECO:0000256" key="2">
    <source>
        <dbReference type="ARBA" id="ARBA00022679"/>
    </source>
</evidence>
<evidence type="ECO:0000313" key="6">
    <source>
        <dbReference type="Proteomes" id="UP000283589"/>
    </source>
</evidence>
<dbReference type="GO" id="GO:0005829">
    <property type="term" value="C:cytosol"/>
    <property type="evidence" value="ECO:0007669"/>
    <property type="project" value="TreeGrafter"/>
</dbReference>
<dbReference type="Gene3D" id="3.90.470.20">
    <property type="entry name" value="4'-phosphopantetheinyl transferase domain"/>
    <property type="match status" value="2"/>
</dbReference>
<feature type="domain" description="4'-phosphopantetheinyl transferase" evidence="3">
    <location>
        <begin position="106"/>
        <end position="179"/>
    </location>
</feature>
<organism evidence="5 6">
    <name type="scientific">Butyricimonas virosa</name>
    <dbReference type="NCBI Taxonomy" id="544645"/>
    <lineage>
        <taxon>Bacteria</taxon>
        <taxon>Pseudomonadati</taxon>
        <taxon>Bacteroidota</taxon>
        <taxon>Bacteroidia</taxon>
        <taxon>Bacteroidales</taxon>
        <taxon>Odoribacteraceae</taxon>
        <taxon>Butyricimonas</taxon>
    </lineage>
</organism>
<gene>
    <name evidence="5" type="ORF">DWW18_20360</name>
</gene>
<dbReference type="GO" id="GO:0019878">
    <property type="term" value="P:lysine biosynthetic process via aminoadipic acid"/>
    <property type="evidence" value="ECO:0007669"/>
    <property type="project" value="TreeGrafter"/>
</dbReference>
<dbReference type="Pfam" id="PF22624">
    <property type="entry name" value="AASDHPPT_N"/>
    <property type="match status" value="1"/>
</dbReference>
<dbReference type="InterPro" id="IPR050559">
    <property type="entry name" value="P-Pant_transferase_sf"/>
</dbReference>
<dbReference type="Proteomes" id="UP000283589">
    <property type="component" value="Unassembled WGS sequence"/>
</dbReference>
<dbReference type="EMBL" id="QRZA01000054">
    <property type="protein sequence ID" value="RGV30729.1"/>
    <property type="molecule type" value="Genomic_DNA"/>
</dbReference>
<reference evidence="5 6" key="1">
    <citation type="submission" date="2018-08" db="EMBL/GenBank/DDBJ databases">
        <title>A genome reference for cultivated species of the human gut microbiota.</title>
        <authorList>
            <person name="Zou Y."/>
            <person name="Xue W."/>
            <person name="Luo G."/>
        </authorList>
    </citation>
    <scope>NUCLEOTIDE SEQUENCE [LARGE SCALE GENOMIC DNA]</scope>
    <source>
        <strain evidence="5 6">AF14-49</strain>
    </source>
</reference>
<evidence type="ECO:0000256" key="1">
    <source>
        <dbReference type="ARBA" id="ARBA00010990"/>
    </source>
</evidence>
<evidence type="ECO:0000313" key="5">
    <source>
        <dbReference type="EMBL" id="RGV30729.1"/>
    </source>
</evidence>
<evidence type="ECO:0000259" key="3">
    <source>
        <dbReference type="Pfam" id="PF01648"/>
    </source>
</evidence>
<dbReference type="GO" id="GO:0000287">
    <property type="term" value="F:magnesium ion binding"/>
    <property type="evidence" value="ECO:0007669"/>
    <property type="project" value="InterPro"/>
</dbReference>
<evidence type="ECO:0000259" key="4">
    <source>
        <dbReference type="Pfam" id="PF22624"/>
    </source>
</evidence>
<proteinExistence type="inferred from homology"/>
<dbReference type="InterPro" id="IPR055066">
    <property type="entry name" value="AASDHPPT_N"/>
</dbReference>
<dbReference type="SUPFAM" id="SSF56214">
    <property type="entry name" value="4'-phosphopantetheinyl transferase"/>
    <property type="match status" value="2"/>
</dbReference>
<dbReference type="PANTHER" id="PTHR12215:SF10">
    <property type="entry name" value="L-AMINOADIPATE-SEMIALDEHYDE DEHYDROGENASE-PHOSPHOPANTETHEINYL TRANSFERASE"/>
    <property type="match status" value="1"/>
</dbReference>
<comment type="similarity">
    <text evidence="1">Belongs to the P-Pant transferase superfamily. Gsp/Sfp/HetI/AcpT family.</text>
</comment>
<dbReference type="InterPro" id="IPR037143">
    <property type="entry name" value="4-PPantetheinyl_Trfase_dom_sf"/>
</dbReference>
<feature type="domain" description="4'-phosphopantetheinyl transferase N-terminal" evidence="4">
    <location>
        <begin position="25"/>
        <end position="100"/>
    </location>
</feature>
<sequence length="236" mass="26938">MIEVLFIQIPLEGNRDTIFAGLQSVVSKECYIEVLGYGSKEVALRRLLGEALVRFALKRYWQLTSGDYRIARGEKGKPFIVGVENVFFNISHSGDYVVCSVSDREIGIDIEKRAKARMEVAGRFFHEEEMAILKTLEGDKQDQLFFNYWSVKESFLKYIGTGLTRPLNSFVVRFAGENISLYEGVNKLPLRVNACPIDSGYACYVCGEYNDLPHLREITFEEIALSYPKKVDLFNK</sequence>
<dbReference type="PANTHER" id="PTHR12215">
    <property type="entry name" value="PHOSPHOPANTETHEINE TRANSFERASE"/>
    <property type="match status" value="1"/>
</dbReference>
<dbReference type="GO" id="GO:0008897">
    <property type="term" value="F:holo-[acyl-carrier-protein] synthase activity"/>
    <property type="evidence" value="ECO:0007669"/>
    <property type="project" value="InterPro"/>
</dbReference>